<organism evidence="6 7">
    <name type="scientific">Shewanella piezotolerans (strain WP3 / JCM 13877)</name>
    <dbReference type="NCBI Taxonomy" id="225849"/>
    <lineage>
        <taxon>Bacteria</taxon>
        <taxon>Pseudomonadati</taxon>
        <taxon>Pseudomonadota</taxon>
        <taxon>Gammaproteobacteria</taxon>
        <taxon>Alteromonadales</taxon>
        <taxon>Shewanellaceae</taxon>
        <taxon>Shewanella</taxon>
    </lineage>
</organism>
<dbReference type="OrthoDB" id="6244278at2"/>
<evidence type="ECO:0000259" key="5">
    <source>
        <dbReference type="SMART" id="SM00237"/>
    </source>
</evidence>
<dbReference type="eggNOG" id="COG3391">
    <property type="taxonomic scope" value="Bacteria"/>
</dbReference>
<name>B8CH14_SHEPW</name>
<dbReference type="SUPFAM" id="SSF49464">
    <property type="entry name" value="Carboxypeptidase regulatory domain-like"/>
    <property type="match status" value="1"/>
</dbReference>
<keyword evidence="2" id="KW-0677">Repeat</keyword>
<dbReference type="GO" id="GO:0016020">
    <property type="term" value="C:membrane"/>
    <property type="evidence" value="ECO:0007669"/>
    <property type="project" value="InterPro"/>
</dbReference>
<dbReference type="InterPro" id="IPR008969">
    <property type="entry name" value="CarboxyPept-like_regulatory"/>
</dbReference>
<sequence length="1637" mass="176900">MKNRLSIMSLVSLGALSFTAQAVNQSLYAKGTETNVTTSSKVAVSQNIRDIASPIRVVTKQRKLKLEQSGEKIPGVDINKQVRNIFPFASSLRTQDKVKDPSIQSILRPNLYSLAMPTTGVSFDGINNILGVAPPDTNGDVGPNHYVQAVNITMAIFDKEGSTLVAPFAINDLWDGFGGKCETNNDGDPIVLYDNMADRWLISQFALDGTDNHECIAISTTGDPTGSYYLYDFAYGELMNDYPHFGVWHDGYYMGVNQFDPTNNYSYAGGGVVAYERDKMLVGAEAKQIIFSMQGNTPDVFTPMPLDIDGPTSPNTNLNQTIMWADGSGESKLHFAEFDVDWETPENSNIIHKTSLDVAEWNAPDNAMQPNGIELDGMPIRSMFRAAYRNLGNRSSIVFTHNVAAADNSTPALRWYEIDLNETSGDVSVRQQGTFAPDEKARWMGSGAMDTQGNIAFGYSVSSVDKHPSVFAATRKVDDPLNELTSEIELKAGTGSQGNIYRNRWGDYSSMSIDPADECTFWFTTEYYKAEDDNTTAWSTNISSFKLPECQVGPSGEISGKVTDGDTETALANVVVTAAGRSTVTDAEGNYSFTVPVGDYTLYAYKYGWEELTTAEFTVDEDESELLDVSLTSAEMVTVSGSVMDTSGQNWPLYAKVNVEVPGDVISTFTNPETGEYSIDLVAGTAVKVAVSSNEQGYLKASENITPVNSGGSSATFAQNFNLNINPNCTADGYELNELSFFEGFEGDVFPPAGWTTTDDATSGFTWFRATTERSISGITNESVGFALADSDAAGTINLDTSLISPVFNTADYTHFDLSFTAFHYYIGGDKVAVEIKIDDGSWITLSDLNKTTSSSTSAEQYHLDLSSYVVNATSFQLRWRYYDAYYAWYTAVDNIRIGSSTCDPISGNKVTAYVNDANFATTLNNAQLMVDGQPITVSVATEEDEQLSDGLLMSFIPDSATDIKLTAPLYESKDVVVSDFSLSSPIELNAGLLEVSTDAQTDFNITVGRDEERTLAVENTGTAGATYQVLMIPGSSEPLHVGVYDASGRHFGPKNLQDMDAKKSRYAADIKATQLPGGDIIGNFDLGLLYGWGLVMDRNTGNLWVSDIDADPQLLTEYQTDGIQTGRTILTPKEQGWGADLTFNGRTNSYWQVYVGGDNCIVEISEQGGLTGEKICPEFAQSQRGLAYDPMTDTYYSGSWNDSLIHQFNTNGELLRSINVNMAIAGLAFNSANGQLYVTHNAAAATGVFDIYVLDVNTDYLDIVGGFNVEDQNGTSLRGQAGLEIDCDGNLWTVDQTQQKVLGIATQSGGVCDWKIVPGLTLKEDHEGAIEAGESNDIQLTLKASELAVGEYEATIIVMNDTPYGVTNIPLSIVVTEAVVGELGFKETAASVKNGDAVELLIARTNGDDFAASVKYELVSNSAIAGEHFDAANGLVEWADKDATDKSVLIETINLDLDQDISFTVRLSDASGATLNEAAKDTSLITITADKLGVIAVKETNVSVNEEDGSAEITLSRTDGSDREVMVNYAVSHISTNDTDLADTTGTVAWADGDIEDKTISITINDDANVEADEAFNLVISATDSTIELGATVTAVRVLNTDKVEVKAKESSGGSLGFLSLVILSLFGLSRRKFMG</sequence>
<dbReference type="eggNOG" id="COG1470">
    <property type="taxonomic scope" value="Bacteria"/>
</dbReference>
<feature type="domain" description="Calx-beta" evidence="5">
    <location>
        <begin position="1372"/>
        <end position="1469"/>
    </location>
</feature>
<dbReference type="PANTHER" id="PTHR46682:SF1">
    <property type="entry name" value="ADHESION G-PROTEIN COUPLED RECEPTOR V1"/>
    <property type="match status" value="1"/>
</dbReference>
<dbReference type="Gene3D" id="2.60.40.1120">
    <property type="entry name" value="Carboxypeptidase-like, regulatory domain"/>
    <property type="match status" value="1"/>
</dbReference>
<dbReference type="InterPro" id="IPR011042">
    <property type="entry name" value="6-blade_b-propeller_TolB-like"/>
</dbReference>
<dbReference type="HOGENOM" id="CLU_246178_0_0_6"/>
<dbReference type="Gene3D" id="2.120.10.30">
    <property type="entry name" value="TolB, C-terminal domain"/>
    <property type="match status" value="1"/>
</dbReference>
<evidence type="ECO:0000256" key="4">
    <source>
        <dbReference type="SAM" id="SignalP"/>
    </source>
</evidence>
<dbReference type="InterPro" id="IPR026919">
    <property type="entry name" value="ADGRV1"/>
</dbReference>
<protein>
    <submittedName>
        <fullName evidence="6">PKD</fullName>
    </submittedName>
</protein>
<dbReference type="Gene3D" id="2.60.120.200">
    <property type="match status" value="1"/>
</dbReference>
<evidence type="ECO:0000256" key="2">
    <source>
        <dbReference type="ARBA" id="ARBA00022737"/>
    </source>
</evidence>
<dbReference type="InterPro" id="IPR038081">
    <property type="entry name" value="CalX-like_sf"/>
</dbReference>
<keyword evidence="3" id="KW-0106">Calcium</keyword>
<evidence type="ECO:0000313" key="7">
    <source>
        <dbReference type="Proteomes" id="UP000000753"/>
    </source>
</evidence>
<dbReference type="GO" id="GO:0004930">
    <property type="term" value="F:G protein-coupled receptor activity"/>
    <property type="evidence" value="ECO:0007669"/>
    <property type="project" value="InterPro"/>
</dbReference>
<reference evidence="6 7" key="1">
    <citation type="journal article" date="2008" name="PLoS ONE">
        <title>Environmental adaptation: genomic analysis of the piezotolerant and psychrotolerant deep-sea iron reducing bacterium Shewanella piezotolerans WP3.</title>
        <authorList>
            <person name="Wang F."/>
            <person name="Wang J."/>
            <person name="Jian H."/>
            <person name="Zhang B."/>
            <person name="Li S."/>
            <person name="Wang F."/>
            <person name="Zeng X."/>
            <person name="Gao L."/>
            <person name="Bartlett D.H."/>
            <person name="Yu J."/>
            <person name="Hu S."/>
            <person name="Xiao X."/>
        </authorList>
    </citation>
    <scope>NUCLEOTIDE SEQUENCE [LARGE SCALE GENOMIC DNA]</scope>
    <source>
        <strain evidence="7">WP3 / JCM 13877</strain>
    </source>
</reference>
<evidence type="ECO:0000256" key="3">
    <source>
        <dbReference type="ARBA" id="ARBA00022837"/>
    </source>
</evidence>
<feature type="chain" id="PRO_5002869915" evidence="4">
    <location>
        <begin position="23"/>
        <end position="1637"/>
    </location>
</feature>
<dbReference type="STRING" id="225849.swp_0164"/>
<dbReference type="SUPFAM" id="SSF63829">
    <property type="entry name" value="Calcium-dependent phosphotriesterase"/>
    <property type="match status" value="1"/>
</dbReference>
<dbReference type="InterPro" id="IPR003644">
    <property type="entry name" value="Calx_beta"/>
</dbReference>
<gene>
    <name evidence="6" type="ordered locus">swp_0164</name>
</gene>
<feature type="domain" description="Calx-beta" evidence="5">
    <location>
        <begin position="1484"/>
        <end position="1582"/>
    </location>
</feature>
<dbReference type="NCBIfam" id="TIGR03501">
    <property type="entry name" value="GlyGly_CTERM"/>
    <property type="match status" value="1"/>
</dbReference>
<evidence type="ECO:0000256" key="1">
    <source>
        <dbReference type="ARBA" id="ARBA00022729"/>
    </source>
</evidence>
<dbReference type="InterPro" id="IPR020008">
    <property type="entry name" value="GlyGly_CTERM"/>
</dbReference>
<dbReference type="Pfam" id="PF13620">
    <property type="entry name" value="CarboxypepD_reg"/>
    <property type="match status" value="1"/>
</dbReference>
<dbReference type="KEGG" id="swp:swp_0164"/>
<feature type="signal peptide" evidence="4">
    <location>
        <begin position="1"/>
        <end position="22"/>
    </location>
</feature>
<dbReference type="Pfam" id="PF03160">
    <property type="entry name" value="Calx-beta"/>
    <property type="match status" value="2"/>
</dbReference>
<accession>B8CH14</accession>
<keyword evidence="1 4" id="KW-0732">Signal</keyword>
<evidence type="ECO:0000313" key="6">
    <source>
        <dbReference type="EMBL" id="ACJ27007.1"/>
    </source>
</evidence>
<dbReference type="PANTHER" id="PTHR46682">
    <property type="entry name" value="ADHESION G-PROTEIN COUPLED RECEPTOR V1"/>
    <property type="match status" value="1"/>
</dbReference>
<dbReference type="SUPFAM" id="SSF141072">
    <property type="entry name" value="CalX-like"/>
    <property type="match status" value="2"/>
</dbReference>
<keyword evidence="7" id="KW-1185">Reference proteome</keyword>
<dbReference type="Proteomes" id="UP000000753">
    <property type="component" value="Chromosome"/>
</dbReference>
<dbReference type="RefSeq" id="WP_020910391.1">
    <property type="nucleotide sequence ID" value="NC_011566.1"/>
</dbReference>
<dbReference type="Gene3D" id="2.60.40.2030">
    <property type="match status" value="2"/>
</dbReference>
<dbReference type="EMBL" id="CP000472">
    <property type="protein sequence ID" value="ACJ27007.1"/>
    <property type="molecule type" value="Genomic_DNA"/>
</dbReference>
<dbReference type="SMART" id="SM00237">
    <property type="entry name" value="Calx_beta"/>
    <property type="match status" value="2"/>
</dbReference>
<proteinExistence type="predicted"/>